<dbReference type="AlphaFoldDB" id="A0A8S4QRU3"/>
<evidence type="ECO:0000256" key="4">
    <source>
        <dbReference type="ARBA" id="ARBA00023273"/>
    </source>
</evidence>
<evidence type="ECO:0000313" key="5">
    <source>
        <dbReference type="EMBL" id="CAH2216881.1"/>
    </source>
</evidence>
<dbReference type="EMBL" id="CAKXAJ010017271">
    <property type="protein sequence ID" value="CAH2216881.1"/>
    <property type="molecule type" value="Genomic_DNA"/>
</dbReference>
<dbReference type="OrthoDB" id="95390at2759"/>
<accession>A0A8S4QRU3</accession>
<dbReference type="GO" id="GO:0097546">
    <property type="term" value="C:ciliary base"/>
    <property type="evidence" value="ECO:0007669"/>
    <property type="project" value="TreeGrafter"/>
</dbReference>
<comment type="caution">
    <text evidence="5">The sequence shown here is derived from an EMBL/GenBank/DDBJ whole genome shotgun (WGS) entry which is preliminary data.</text>
</comment>
<keyword evidence="2" id="KW-0677">Repeat</keyword>
<reference evidence="5" key="1">
    <citation type="submission" date="2022-03" db="EMBL/GenBank/DDBJ databases">
        <authorList>
            <person name="Lindestad O."/>
        </authorList>
    </citation>
    <scope>NUCLEOTIDE SEQUENCE</scope>
</reference>
<gene>
    <name evidence="5" type="primary">jg15077</name>
    <name evidence="5" type="ORF">PAEG_LOCUS4831</name>
</gene>
<dbReference type="GO" id="GO:0035735">
    <property type="term" value="P:intraciliary transport involved in cilium assembly"/>
    <property type="evidence" value="ECO:0007669"/>
    <property type="project" value="TreeGrafter"/>
</dbReference>
<dbReference type="Proteomes" id="UP000838756">
    <property type="component" value="Unassembled WGS sequence"/>
</dbReference>
<protein>
    <submittedName>
        <fullName evidence="5">Jg15077 protein</fullName>
    </submittedName>
</protein>
<organism evidence="5 6">
    <name type="scientific">Pararge aegeria aegeria</name>
    <dbReference type="NCBI Taxonomy" id="348720"/>
    <lineage>
        <taxon>Eukaryota</taxon>
        <taxon>Metazoa</taxon>
        <taxon>Ecdysozoa</taxon>
        <taxon>Arthropoda</taxon>
        <taxon>Hexapoda</taxon>
        <taxon>Insecta</taxon>
        <taxon>Pterygota</taxon>
        <taxon>Neoptera</taxon>
        <taxon>Endopterygota</taxon>
        <taxon>Lepidoptera</taxon>
        <taxon>Glossata</taxon>
        <taxon>Ditrysia</taxon>
        <taxon>Papilionoidea</taxon>
        <taxon>Nymphalidae</taxon>
        <taxon>Satyrinae</taxon>
        <taxon>Satyrini</taxon>
        <taxon>Parargina</taxon>
        <taxon>Pararge</taxon>
    </lineage>
</organism>
<sequence>MCMSSKLYSPGPLGQRLPATPYLEFMERITIQEEQLKLAQQSFHLVGSSASECDTIPGRQCMASSYFLAGQFEEVLVYLNSIKSFFVNDDTFNFNYAQ</sequence>
<evidence type="ECO:0000256" key="1">
    <source>
        <dbReference type="ARBA" id="ARBA00004138"/>
    </source>
</evidence>
<keyword evidence="3" id="KW-0802">TPR repeat</keyword>
<feature type="non-terminal residue" evidence="5">
    <location>
        <position position="98"/>
    </location>
</feature>
<keyword evidence="4" id="KW-0966">Cell projection</keyword>
<proteinExistence type="predicted"/>
<comment type="subcellular location">
    <subcellularLocation>
        <location evidence="1">Cell projection</location>
        <location evidence="1">Cilium</location>
    </subcellularLocation>
</comment>
<evidence type="ECO:0000256" key="3">
    <source>
        <dbReference type="ARBA" id="ARBA00022803"/>
    </source>
</evidence>
<evidence type="ECO:0000256" key="2">
    <source>
        <dbReference type="ARBA" id="ARBA00022737"/>
    </source>
</evidence>
<dbReference type="GO" id="GO:0036064">
    <property type="term" value="C:ciliary basal body"/>
    <property type="evidence" value="ECO:0007669"/>
    <property type="project" value="TreeGrafter"/>
</dbReference>
<evidence type="ECO:0000313" key="6">
    <source>
        <dbReference type="Proteomes" id="UP000838756"/>
    </source>
</evidence>
<dbReference type="PANTHER" id="PTHR14781">
    <property type="entry name" value="INTRAFLAGELLAR TRANSPORT PROTEIN 56"/>
    <property type="match status" value="1"/>
</dbReference>
<dbReference type="GO" id="GO:0030992">
    <property type="term" value="C:intraciliary transport particle B"/>
    <property type="evidence" value="ECO:0007669"/>
    <property type="project" value="TreeGrafter"/>
</dbReference>
<dbReference type="InterPro" id="IPR030511">
    <property type="entry name" value="TTC26"/>
</dbReference>
<keyword evidence="6" id="KW-1185">Reference proteome</keyword>
<dbReference type="PANTHER" id="PTHR14781:SF0">
    <property type="entry name" value="INTRAFLAGELLAR TRANSPORT PROTEIN 56"/>
    <property type="match status" value="1"/>
</dbReference>
<dbReference type="GO" id="GO:0035720">
    <property type="term" value="P:intraciliary anterograde transport"/>
    <property type="evidence" value="ECO:0007669"/>
    <property type="project" value="TreeGrafter"/>
</dbReference>
<dbReference type="GO" id="GO:0120170">
    <property type="term" value="F:intraciliary transport particle B binding"/>
    <property type="evidence" value="ECO:0007669"/>
    <property type="project" value="TreeGrafter"/>
</dbReference>
<name>A0A8S4QRU3_9NEOP</name>